<comment type="caution">
    <text evidence="1">The sequence shown here is derived from an EMBL/GenBank/DDBJ whole genome shotgun (WGS) entry which is preliminary data.</text>
</comment>
<accession>A0ACB7NY76</accession>
<evidence type="ECO:0000313" key="2">
    <source>
        <dbReference type="Proteomes" id="UP000724584"/>
    </source>
</evidence>
<evidence type="ECO:0000313" key="1">
    <source>
        <dbReference type="EMBL" id="KAH6617420.1"/>
    </source>
</evidence>
<reference evidence="1 2" key="1">
    <citation type="journal article" date="2021" name="Nat. Commun.">
        <title>Genetic determinants of endophytism in the Arabidopsis root mycobiome.</title>
        <authorList>
            <person name="Mesny F."/>
            <person name="Miyauchi S."/>
            <person name="Thiergart T."/>
            <person name="Pickel B."/>
            <person name="Atanasova L."/>
            <person name="Karlsson M."/>
            <person name="Huettel B."/>
            <person name="Barry K.W."/>
            <person name="Haridas S."/>
            <person name="Chen C."/>
            <person name="Bauer D."/>
            <person name="Andreopoulos W."/>
            <person name="Pangilinan J."/>
            <person name="LaButti K."/>
            <person name="Riley R."/>
            <person name="Lipzen A."/>
            <person name="Clum A."/>
            <person name="Drula E."/>
            <person name="Henrissat B."/>
            <person name="Kohler A."/>
            <person name="Grigoriev I.V."/>
            <person name="Martin F.M."/>
            <person name="Hacquard S."/>
        </authorList>
    </citation>
    <scope>NUCLEOTIDE SEQUENCE [LARGE SCALE GENOMIC DNA]</scope>
    <source>
        <strain evidence="1 2">MPI-SDFR-AT-0079</strain>
    </source>
</reference>
<dbReference type="EMBL" id="JAGIZQ010000007">
    <property type="protein sequence ID" value="KAH6617420.1"/>
    <property type="molecule type" value="Genomic_DNA"/>
</dbReference>
<organism evidence="1 2">
    <name type="scientific">Chaetomium tenue</name>
    <dbReference type="NCBI Taxonomy" id="1854479"/>
    <lineage>
        <taxon>Eukaryota</taxon>
        <taxon>Fungi</taxon>
        <taxon>Dikarya</taxon>
        <taxon>Ascomycota</taxon>
        <taxon>Pezizomycotina</taxon>
        <taxon>Sordariomycetes</taxon>
        <taxon>Sordariomycetidae</taxon>
        <taxon>Sordariales</taxon>
        <taxon>Chaetomiaceae</taxon>
        <taxon>Chaetomium</taxon>
    </lineage>
</organism>
<protein>
    <submittedName>
        <fullName evidence="1">Uncharacterized protein</fullName>
    </submittedName>
</protein>
<gene>
    <name evidence="1" type="ORF">F5144DRAFT_586385</name>
</gene>
<proteinExistence type="predicted"/>
<sequence>MSFEGAPKIECWQHRCNERDCDGGRRYVLVKTRGLTTLLGTPCPSRECSYVVNNDTYLTTEEGKAVRTVGGENLMKGRLDIYRLQCCSCSWLSKLFGRNRDFTDHSRDGSYSNLWDRDHSCRHAKRYLKLAEEGRLTEPDKGCQCCWVNKFGEPLFWWWPDRFGQGQHNLETEDQSGMDLVIEGSSVWYHREFRRLSRRR</sequence>
<name>A0ACB7NY76_9PEZI</name>
<keyword evidence="2" id="KW-1185">Reference proteome</keyword>
<dbReference type="Proteomes" id="UP000724584">
    <property type="component" value="Unassembled WGS sequence"/>
</dbReference>